<reference evidence="2 3" key="1">
    <citation type="journal article" date="2015" name="Nature">
        <title>rRNA introns, odd ribosomes, and small enigmatic genomes across a large radiation of phyla.</title>
        <authorList>
            <person name="Brown C.T."/>
            <person name="Hug L.A."/>
            <person name="Thomas B.C."/>
            <person name="Sharon I."/>
            <person name="Castelle C.J."/>
            <person name="Singh A."/>
            <person name="Wilkins M.J."/>
            <person name="Williams K.H."/>
            <person name="Banfield J.F."/>
        </authorList>
    </citation>
    <scope>NUCLEOTIDE SEQUENCE [LARGE SCALE GENOMIC DNA]</scope>
</reference>
<dbReference type="AlphaFoldDB" id="A0A0G1ZX76"/>
<sequence>MAVFLFEFILFRLLSFVQFLIFGIPLIALGGVVAFVRVNGAPFHYFFLNLIQTFKKPRLRVWNREYSDSELRELMKIVAPVPSIQFVRKEFTGTSRLQELTLVVNTGGVYKPEE</sequence>
<keyword evidence="1" id="KW-0812">Transmembrane</keyword>
<organism evidence="2 3">
    <name type="scientific">Candidatus Uhrbacteria bacterium GW2011_GWA2_52_8d</name>
    <dbReference type="NCBI Taxonomy" id="1618979"/>
    <lineage>
        <taxon>Bacteria</taxon>
        <taxon>Candidatus Uhriibacteriota</taxon>
    </lineage>
</organism>
<accession>A0A0G1ZX76</accession>
<dbReference type="Proteomes" id="UP000034054">
    <property type="component" value="Unassembled WGS sequence"/>
</dbReference>
<feature type="transmembrane region" description="Helical" evidence="1">
    <location>
        <begin position="13"/>
        <end position="36"/>
    </location>
</feature>
<evidence type="ECO:0000256" key="1">
    <source>
        <dbReference type="SAM" id="Phobius"/>
    </source>
</evidence>
<gene>
    <name evidence="2" type="ORF">UY76_C0011G0008</name>
</gene>
<protein>
    <submittedName>
        <fullName evidence="2">Uncharacterized protein</fullName>
    </submittedName>
</protein>
<keyword evidence="1" id="KW-1133">Transmembrane helix</keyword>
<proteinExistence type="predicted"/>
<evidence type="ECO:0000313" key="3">
    <source>
        <dbReference type="Proteomes" id="UP000034054"/>
    </source>
</evidence>
<name>A0A0G1ZX76_9BACT</name>
<comment type="caution">
    <text evidence="2">The sequence shown here is derived from an EMBL/GenBank/DDBJ whole genome shotgun (WGS) entry which is preliminary data.</text>
</comment>
<dbReference type="EMBL" id="LCRH01000011">
    <property type="protein sequence ID" value="KKW33012.1"/>
    <property type="molecule type" value="Genomic_DNA"/>
</dbReference>
<keyword evidence="1" id="KW-0472">Membrane</keyword>
<evidence type="ECO:0000313" key="2">
    <source>
        <dbReference type="EMBL" id="KKW33012.1"/>
    </source>
</evidence>